<organism evidence="2 3">
    <name type="scientific">Novosphingobium ginsenosidimutans</name>
    <dbReference type="NCBI Taxonomy" id="1176536"/>
    <lineage>
        <taxon>Bacteria</taxon>
        <taxon>Pseudomonadati</taxon>
        <taxon>Pseudomonadota</taxon>
        <taxon>Alphaproteobacteria</taxon>
        <taxon>Sphingomonadales</taxon>
        <taxon>Sphingomonadaceae</taxon>
        <taxon>Novosphingobium</taxon>
    </lineage>
</organism>
<dbReference type="Proteomes" id="UP000321172">
    <property type="component" value="Chromosome"/>
</dbReference>
<dbReference type="RefSeq" id="WP_147090698.1">
    <property type="nucleotide sequence ID" value="NZ_BAABJD010000005.1"/>
</dbReference>
<accession>A0A5B8S4X9</accession>
<dbReference type="Gene3D" id="3.30.1540.10">
    <property type="entry name" value="formyl-coa transferase, domain 3"/>
    <property type="match status" value="1"/>
</dbReference>
<dbReference type="Gene3D" id="3.40.50.10540">
    <property type="entry name" value="Crotonobetainyl-coa:carnitine coa-transferase, domain 1"/>
    <property type="match status" value="1"/>
</dbReference>
<dbReference type="OrthoDB" id="5720311at2"/>
<protein>
    <submittedName>
        <fullName evidence="2">CoA transferase</fullName>
    </submittedName>
</protein>
<dbReference type="InterPro" id="IPR003673">
    <property type="entry name" value="CoA-Trfase_fam_III"/>
</dbReference>
<dbReference type="AlphaFoldDB" id="A0A5B8S4X9"/>
<dbReference type="Pfam" id="PF02515">
    <property type="entry name" value="CoA_transf_3"/>
    <property type="match status" value="1"/>
</dbReference>
<gene>
    <name evidence="2" type="ORF">FRF71_11025</name>
</gene>
<name>A0A5B8S4X9_9SPHN</name>
<keyword evidence="1 2" id="KW-0808">Transferase</keyword>
<dbReference type="SUPFAM" id="SSF89796">
    <property type="entry name" value="CoA-transferase family III (CaiB/BaiF)"/>
    <property type="match status" value="1"/>
</dbReference>
<reference evidence="2 3" key="1">
    <citation type="journal article" date="2013" name="J. Microbiol. Biotechnol.">
        <title>Novosphingobium ginsenosidimutans sp. nov., with the ability to convert ginsenoside.</title>
        <authorList>
            <person name="Kim J.K."/>
            <person name="He D."/>
            <person name="Liu Q.M."/>
            <person name="Park H.Y."/>
            <person name="Jung M.S."/>
            <person name="Yoon M.H."/>
            <person name="Kim S.C."/>
            <person name="Im W.T."/>
        </authorList>
    </citation>
    <scope>NUCLEOTIDE SEQUENCE [LARGE SCALE GENOMIC DNA]</scope>
    <source>
        <strain evidence="2 3">FW-6</strain>
    </source>
</reference>
<dbReference type="InterPro" id="IPR023606">
    <property type="entry name" value="CoA-Trfase_III_dom_1_sf"/>
</dbReference>
<evidence type="ECO:0000313" key="3">
    <source>
        <dbReference type="Proteomes" id="UP000321172"/>
    </source>
</evidence>
<dbReference type="InterPro" id="IPR050483">
    <property type="entry name" value="CoA-transferase_III_domain"/>
</dbReference>
<sequence length="397" mass="42618">MAENTGALKGLRVVELGQLLAGPFCGQLLGDMGADVIKVEPPGAGDPFRVWGMGDEKVVWEVLARNKQSVSCNLRVPEGQALVRKLIATADVLVENFKPGTLEKWGLGPDVLHADNPGLIIARMSGYGQTGPYSDRAGFGGIGEAMGGWRYIVGDPDRPPARMGVSIGDTLCATYGAMGVLAALHHREKTGQGQVVDTALYEAVLQVMEGLVPEYVHNGFIRERSGSILPGIAPSNVYQCSDGVYMIGANNDQIFKRLAKAMGRPELGDDPRYSTHIARGERQTELDDLINAWTRTLTIDEVDALMIEHSIPAGRVYRAPDMLVDPHFQAREAIIEVETERFGPLKMQNAFPKLSATPSGVRRPAPSKVGQHNAEIYGGVLGLSAAELDGLKAAGVI</sequence>
<proteinExistence type="predicted"/>
<evidence type="ECO:0000256" key="1">
    <source>
        <dbReference type="ARBA" id="ARBA00022679"/>
    </source>
</evidence>
<dbReference type="KEGG" id="ngf:FRF71_11025"/>
<dbReference type="PANTHER" id="PTHR48207:SF3">
    <property type="entry name" value="SUCCINATE--HYDROXYMETHYLGLUTARATE COA-TRANSFERASE"/>
    <property type="match status" value="1"/>
</dbReference>
<keyword evidence="3" id="KW-1185">Reference proteome</keyword>
<dbReference type="InterPro" id="IPR044855">
    <property type="entry name" value="CoA-Trfase_III_dom3_sf"/>
</dbReference>
<evidence type="ECO:0000313" key="2">
    <source>
        <dbReference type="EMBL" id="QEA16619.1"/>
    </source>
</evidence>
<dbReference type="PANTHER" id="PTHR48207">
    <property type="entry name" value="SUCCINATE--HYDROXYMETHYLGLUTARATE COA-TRANSFERASE"/>
    <property type="match status" value="1"/>
</dbReference>
<dbReference type="EMBL" id="CP042345">
    <property type="protein sequence ID" value="QEA16619.1"/>
    <property type="molecule type" value="Genomic_DNA"/>
</dbReference>
<dbReference type="GO" id="GO:0008410">
    <property type="term" value="F:CoA-transferase activity"/>
    <property type="evidence" value="ECO:0007669"/>
    <property type="project" value="TreeGrafter"/>
</dbReference>